<protein>
    <recommendedName>
        <fullName evidence="4 5">Small ribosomal subunit protein uS2</fullName>
    </recommendedName>
</protein>
<gene>
    <name evidence="5" type="primary">rpsB</name>
    <name evidence="7" type="ORF">A3B07_01730</name>
</gene>
<dbReference type="AlphaFoldDB" id="A0A1G2SC68"/>
<evidence type="ECO:0000256" key="4">
    <source>
        <dbReference type="ARBA" id="ARBA00035256"/>
    </source>
</evidence>
<dbReference type="HAMAP" id="MF_00291_B">
    <property type="entry name" value="Ribosomal_uS2_B"/>
    <property type="match status" value="1"/>
</dbReference>
<dbReference type="GO" id="GO:0006412">
    <property type="term" value="P:translation"/>
    <property type="evidence" value="ECO:0007669"/>
    <property type="project" value="UniProtKB-UniRule"/>
</dbReference>
<dbReference type="SUPFAM" id="SSF52313">
    <property type="entry name" value="Ribosomal protein S2"/>
    <property type="match status" value="1"/>
</dbReference>
<dbReference type="InterPro" id="IPR001865">
    <property type="entry name" value="Ribosomal_uS2"/>
</dbReference>
<dbReference type="STRING" id="1802726.A3B07_01730"/>
<dbReference type="InterPro" id="IPR023591">
    <property type="entry name" value="Ribosomal_uS2_flav_dom_sf"/>
</dbReference>
<dbReference type="EMBL" id="MHUV01000005">
    <property type="protein sequence ID" value="OHA82634.1"/>
    <property type="molecule type" value="Genomic_DNA"/>
</dbReference>
<evidence type="ECO:0000256" key="3">
    <source>
        <dbReference type="ARBA" id="ARBA00023274"/>
    </source>
</evidence>
<dbReference type="PROSITE" id="PS00962">
    <property type="entry name" value="RIBOSOMAL_S2_1"/>
    <property type="match status" value="1"/>
</dbReference>
<dbReference type="PROSITE" id="PS00963">
    <property type="entry name" value="RIBOSOMAL_S2_2"/>
    <property type="match status" value="1"/>
</dbReference>
<dbReference type="GO" id="GO:0003735">
    <property type="term" value="F:structural constituent of ribosome"/>
    <property type="evidence" value="ECO:0007669"/>
    <property type="project" value="InterPro"/>
</dbReference>
<keyword evidence="3 5" id="KW-0687">Ribonucleoprotein</keyword>
<dbReference type="InterPro" id="IPR005706">
    <property type="entry name" value="Ribosomal_uS2_bac/mit/plastid"/>
</dbReference>
<evidence type="ECO:0000313" key="7">
    <source>
        <dbReference type="EMBL" id="OHA82634.1"/>
    </source>
</evidence>
<dbReference type="Proteomes" id="UP000178817">
    <property type="component" value="Unassembled WGS sequence"/>
</dbReference>
<dbReference type="CDD" id="cd01425">
    <property type="entry name" value="RPS2"/>
    <property type="match status" value="1"/>
</dbReference>
<reference evidence="7 8" key="1">
    <citation type="journal article" date="2016" name="Nat. Commun.">
        <title>Thousands of microbial genomes shed light on interconnected biogeochemical processes in an aquifer system.</title>
        <authorList>
            <person name="Anantharaman K."/>
            <person name="Brown C.T."/>
            <person name="Hug L.A."/>
            <person name="Sharon I."/>
            <person name="Castelle C.J."/>
            <person name="Probst A.J."/>
            <person name="Thomas B.C."/>
            <person name="Singh A."/>
            <person name="Wilkins M.J."/>
            <person name="Karaoz U."/>
            <person name="Brodie E.L."/>
            <person name="Williams K.H."/>
            <person name="Hubbard S.S."/>
            <person name="Banfield J.F."/>
        </authorList>
    </citation>
    <scope>NUCLEOTIDE SEQUENCE [LARGE SCALE GENOMIC DNA]</scope>
</reference>
<dbReference type="Gene3D" id="3.40.50.10490">
    <property type="entry name" value="Glucose-6-phosphate isomerase like protein, domain 1"/>
    <property type="match status" value="1"/>
</dbReference>
<name>A0A1G2SC68_9BACT</name>
<dbReference type="PANTHER" id="PTHR12534">
    <property type="entry name" value="30S RIBOSOMAL PROTEIN S2 PROKARYOTIC AND ORGANELLAR"/>
    <property type="match status" value="1"/>
</dbReference>
<comment type="similarity">
    <text evidence="1 5 6">Belongs to the universal ribosomal protein uS2 family.</text>
</comment>
<dbReference type="GO" id="GO:0022627">
    <property type="term" value="C:cytosolic small ribosomal subunit"/>
    <property type="evidence" value="ECO:0007669"/>
    <property type="project" value="TreeGrafter"/>
</dbReference>
<dbReference type="Pfam" id="PF00318">
    <property type="entry name" value="Ribosomal_S2"/>
    <property type="match status" value="1"/>
</dbReference>
<dbReference type="PRINTS" id="PR00395">
    <property type="entry name" value="RIBOSOMALS2"/>
</dbReference>
<evidence type="ECO:0000313" key="8">
    <source>
        <dbReference type="Proteomes" id="UP000178817"/>
    </source>
</evidence>
<evidence type="ECO:0000256" key="5">
    <source>
        <dbReference type="HAMAP-Rule" id="MF_00291"/>
    </source>
</evidence>
<dbReference type="InterPro" id="IPR018130">
    <property type="entry name" value="Ribosomal_uS2_CS"/>
</dbReference>
<organism evidence="7 8">
    <name type="scientific">Candidatus Yonathbacteria bacterium RIFCSPLOWO2_01_FULL_43_27</name>
    <dbReference type="NCBI Taxonomy" id="1802726"/>
    <lineage>
        <taxon>Bacteria</taxon>
        <taxon>Candidatus Yonathiibacteriota</taxon>
    </lineage>
</organism>
<accession>A0A1G2SC68</accession>
<evidence type="ECO:0000256" key="2">
    <source>
        <dbReference type="ARBA" id="ARBA00022980"/>
    </source>
</evidence>
<sequence>MDIKSKNEGLITDMFAAGAHFGYSRSRRHPSVNQFIFGAKGGVEILDLEKTSAELERAKDFVKTLAKGGKQLLFVGTKNEGKKAVEDGALSVDMPFVAERWVGGILTNFSEIKRRIALLEDLRAKREKGELSMYTKKERLLIDKDIERLERNFAGLVSMKDMPAALFVIDPKKEIIAVKEAQFLGIPVVALANSDCNLREIELPIPGNDSSVSSISFFIGQITQAFKDGRESKE</sequence>
<dbReference type="Gene3D" id="1.10.287.610">
    <property type="entry name" value="Helix hairpin bin"/>
    <property type="match status" value="1"/>
</dbReference>
<keyword evidence="2 5" id="KW-0689">Ribosomal protein</keyword>
<evidence type="ECO:0000256" key="1">
    <source>
        <dbReference type="ARBA" id="ARBA00006242"/>
    </source>
</evidence>
<evidence type="ECO:0000256" key="6">
    <source>
        <dbReference type="RuleBase" id="RU003631"/>
    </source>
</evidence>
<proteinExistence type="inferred from homology"/>
<dbReference type="PANTHER" id="PTHR12534:SF0">
    <property type="entry name" value="SMALL RIBOSOMAL SUBUNIT PROTEIN US2M"/>
    <property type="match status" value="1"/>
</dbReference>
<dbReference type="NCBIfam" id="TIGR01011">
    <property type="entry name" value="rpsB_bact"/>
    <property type="match status" value="1"/>
</dbReference>
<comment type="caution">
    <text evidence="7">The sequence shown here is derived from an EMBL/GenBank/DDBJ whole genome shotgun (WGS) entry which is preliminary data.</text>
</comment>